<dbReference type="SUPFAM" id="SSF52058">
    <property type="entry name" value="L domain-like"/>
    <property type="match status" value="1"/>
</dbReference>
<dbReference type="SUPFAM" id="SSF52047">
    <property type="entry name" value="RNI-like"/>
    <property type="match status" value="1"/>
</dbReference>
<evidence type="ECO:0000256" key="5">
    <source>
        <dbReference type="ARBA" id="ARBA00022692"/>
    </source>
</evidence>
<dbReference type="Pfam" id="PF00560">
    <property type="entry name" value="LRR_1"/>
    <property type="match status" value="3"/>
</dbReference>
<dbReference type="InterPro" id="IPR000719">
    <property type="entry name" value="Prot_kinase_dom"/>
</dbReference>
<evidence type="ECO:0000256" key="11">
    <source>
        <dbReference type="ARBA" id="ARBA00023136"/>
    </source>
</evidence>
<keyword evidence="9 14" id="KW-0067">ATP-binding</keyword>
<dbReference type="Gene3D" id="1.10.510.10">
    <property type="entry name" value="Transferase(Phosphotransferase) domain 1"/>
    <property type="match status" value="1"/>
</dbReference>
<dbReference type="InterPro" id="IPR051716">
    <property type="entry name" value="Plant_RL_S/T_kinase"/>
</dbReference>
<dbReference type="Pfam" id="PF08263">
    <property type="entry name" value="LRRNT_2"/>
    <property type="match status" value="1"/>
</dbReference>
<keyword evidence="3" id="KW-1003">Cell membrane</keyword>
<keyword evidence="17" id="KW-0418">Kinase</keyword>
<dbReference type="PROSITE" id="PS50011">
    <property type="entry name" value="PROTEIN_KINASE_DOM"/>
    <property type="match status" value="1"/>
</dbReference>
<dbReference type="Gene3D" id="3.80.10.10">
    <property type="entry name" value="Ribonuclease Inhibitor"/>
    <property type="match status" value="3"/>
</dbReference>
<keyword evidence="10 15" id="KW-1133">Transmembrane helix</keyword>
<evidence type="ECO:0000256" key="4">
    <source>
        <dbReference type="ARBA" id="ARBA00022614"/>
    </source>
</evidence>
<dbReference type="AlphaFoldDB" id="A0A830BMP8"/>
<dbReference type="FunFam" id="3.80.10.10:FF:000275">
    <property type="entry name" value="Leucine-rich repeat receptor-like protein kinase"/>
    <property type="match status" value="1"/>
</dbReference>
<dbReference type="GO" id="GO:0005886">
    <property type="term" value="C:plasma membrane"/>
    <property type="evidence" value="ECO:0007669"/>
    <property type="project" value="UniProtKB-SubCell"/>
</dbReference>
<dbReference type="CDD" id="cd14066">
    <property type="entry name" value="STKc_IRAK"/>
    <property type="match status" value="1"/>
</dbReference>
<evidence type="ECO:0000256" key="13">
    <source>
        <dbReference type="ARBA" id="ARBA00023180"/>
    </source>
</evidence>
<dbReference type="InterPro" id="IPR003591">
    <property type="entry name" value="Leu-rich_rpt_typical-subtyp"/>
</dbReference>
<dbReference type="GO" id="GO:0004672">
    <property type="term" value="F:protein kinase activity"/>
    <property type="evidence" value="ECO:0007669"/>
    <property type="project" value="InterPro"/>
</dbReference>
<feature type="transmembrane region" description="Helical" evidence="15">
    <location>
        <begin position="6"/>
        <end position="28"/>
    </location>
</feature>
<feature type="domain" description="Protein kinase" evidence="16">
    <location>
        <begin position="753"/>
        <end position="1026"/>
    </location>
</feature>
<reference evidence="17" key="1">
    <citation type="submission" date="2020-07" db="EMBL/GenBank/DDBJ databases">
        <title>Ethylene signaling mediates host invasion by parasitic plants.</title>
        <authorList>
            <person name="Yoshida S."/>
        </authorList>
    </citation>
    <scope>NUCLEOTIDE SEQUENCE</scope>
    <source>
        <strain evidence="17">Okayama</strain>
    </source>
</reference>
<comment type="similarity">
    <text evidence="2">Belongs to the RLP family.</text>
</comment>
<proteinExistence type="inferred from homology"/>
<keyword evidence="7" id="KW-0677">Repeat</keyword>
<accession>A0A830BMP8</accession>
<dbReference type="Gene3D" id="3.30.200.20">
    <property type="entry name" value="Phosphorylase Kinase, domain 1"/>
    <property type="match status" value="1"/>
</dbReference>
<protein>
    <submittedName>
        <fullName evidence="17">Probably inactive leucine-rich repeat receptor-like protein kinase at3g28040</fullName>
    </submittedName>
</protein>
<dbReference type="OrthoDB" id="676979at2759"/>
<dbReference type="PROSITE" id="PS00107">
    <property type="entry name" value="PROTEIN_KINASE_ATP"/>
    <property type="match status" value="1"/>
</dbReference>
<evidence type="ECO:0000256" key="7">
    <source>
        <dbReference type="ARBA" id="ARBA00022737"/>
    </source>
</evidence>
<keyword evidence="17" id="KW-0808">Transferase</keyword>
<dbReference type="PANTHER" id="PTHR48053">
    <property type="entry name" value="LEUCINE RICH REPEAT FAMILY PROTEIN, EXPRESSED"/>
    <property type="match status" value="1"/>
</dbReference>
<dbReference type="FunFam" id="3.30.200.20:FF:000295">
    <property type="entry name" value="probable LRR receptor-like serine/threonine-protein kinase IRK"/>
    <property type="match status" value="1"/>
</dbReference>
<evidence type="ECO:0000313" key="17">
    <source>
        <dbReference type="EMBL" id="GFP87412.1"/>
    </source>
</evidence>
<evidence type="ECO:0000256" key="6">
    <source>
        <dbReference type="ARBA" id="ARBA00022729"/>
    </source>
</evidence>
<dbReference type="InterPro" id="IPR001611">
    <property type="entry name" value="Leu-rich_rpt"/>
</dbReference>
<keyword evidence="18" id="KW-1185">Reference proteome</keyword>
<keyword evidence="12 17" id="KW-0675">Receptor</keyword>
<organism evidence="17 18">
    <name type="scientific">Phtheirospermum japonicum</name>
    <dbReference type="NCBI Taxonomy" id="374723"/>
    <lineage>
        <taxon>Eukaryota</taxon>
        <taxon>Viridiplantae</taxon>
        <taxon>Streptophyta</taxon>
        <taxon>Embryophyta</taxon>
        <taxon>Tracheophyta</taxon>
        <taxon>Spermatophyta</taxon>
        <taxon>Magnoliopsida</taxon>
        <taxon>eudicotyledons</taxon>
        <taxon>Gunneridae</taxon>
        <taxon>Pentapetalae</taxon>
        <taxon>asterids</taxon>
        <taxon>lamiids</taxon>
        <taxon>Lamiales</taxon>
        <taxon>Orobanchaceae</taxon>
        <taxon>Orobanchaceae incertae sedis</taxon>
        <taxon>Phtheirospermum</taxon>
    </lineage>
</organism>
<dbReference type="EMBL" id="BMAC01000143">
    <property type="protein sequence ID" value="GFP87412.1"/>
    <property type="molecule type" value="Genomic_DNA"/>
</dbReference>
<keyword evidence="4" id="KW-0433">Leucine-rich repeat</keyword>
<dbReference type="Pfam" id="PF13855">
    <property type="entry name" value="LRR_8"/>
    <property type="match status" value="3"/>
</dbReference>
<evidence type="ECO:0000256" key="15">
    <source>
        <dbReference type="SAM" id="Phobius"/>
    </source>
</evidence>
<comment type="caution">
    <text evidence="17">The sequence shown here is derived from an EMBL/GenBank/DDBJ whole genome shotgun (WGS) entry which is preliminary data.</text>
</comment>
<feature type="transmembrane region" description="Helical" evidence="15">
    <location>
        <begin position="674"/>
        <end position="700"/>
    </location>
</feature>
<dbReference type="InterPro" id="IPR001245">
    <property type="entry name" value="Ser-Thr/Tyr_kinase_cat_dom"/>
</dbReference>
<feature type="binding site" evidence="14">
    <location>
        <position position="782"/>
    </location>
    <ligand>
        <name>ATP</name>
        <dbReference type="ChEBI" id="CHEBI:30616"/>
    </ligand>
</feature>
<dbReference type="FunFam" id="3.80.10.10:FF:000402">
    <property type="entry name" value="Putative LRR receptor-like serine/threonine-protein kinase IRK"/>
    <property type="match status" value="1"/>
</dbReference>
<dbReference type="Pfam" id="PF07714">
    <property type="entry name" value="PK_Tyr_Ser-Thr"/>
    <property type="match status" value="1"/>
</dbReference>
<gene>
    <name evidence="17" type="ORF">PHJA_000884900</name>
</gene>
<evidence type="ECO:0000256" key="14">
    <source>
        <dbReference type="PROSITE-ProRule" id="PRU10141"/>
    </source>
</evidence>
<dbReference type="GO" id="GO:0051707">
    <property type="term" value="P:response to other organism"/>
    <property type="evidence" value="ECO:0007669"/>
    <property type="project" value="UniProtKB-ARBA"/>
</dbReference>
<evidence type="ECO:0000256" key="2">
    <source>
        <dbReference type="ARBA" id="ARBA00009592"/>
    </source>
</evidence>
<keyword evidence="13" id="KW-0325">Glycoprotein</keyword>
<dbReference type="SUPFAM" id="SSF56112">
    <property type="entry name" value="Protein kinase-like (PK-like)"/>
    <property type="match status" value="1"/>
</dbReference>
<sequence>MFSVEAPIVVVFVTAGAVVIVEMVEVMAGAVELVGELRSTFFSSISDVCEVWIAHPYIGVPAGKEFHECTFENKTYSDGSGNQKLVRYKSSTEMLTLVNLVAVLFLLLRVQSSNPGGGLNDDVLGLIVFKADLTDPQSRLALWTEEDNSACNWVGVKCDPTTNRVSELNLDGFSLSGHIGKGLLQLENLQVLKLPRNNISGTINLLARIPSLQVIDLSENNLSGSIPEELFQQCGSFKSISLARNNLTGSIPQSLSSCSNLESLNFSSNQLSGQLSSNFWNLSSVQSLDLSDNLLEGQIPAGIDILLNSEVINLSRNQLSGNLPPSMRNLGSSCRYLNVSGNFLTDEINDWIGEMRSLEFLDMSGNTFSGRVPITMGSLQFLKEVNLSNNRFVGNLPESFGSCYNLKVFDGGRNSFSGNLPLWVFNSALETIDLSGNRYSGSIEFPSFYTQLYQTLLVLDLSANALTGGIPSAIGNFSRLQVLNLSLNSLVGSIPSSIGQLNTTSVLDLSHNQLSGGIPDEIGRAVSLQELRLESNFLNGLIPTEIRNCSSLTSLVLSRNNLSGPIPVAISTLSNLELLDVSFNNLSGNLPNELTNLSHLVALNVSFNHLDGELPVGGFFNTIPPSSVLGNPSLCGSAIQLACPSAHAKPLVLNPNSSASNHNPLSSSLRHKRIVLSISSLVAIGAAVFIALGVVTITILNMHARTSMARSAAALAFSGRDDYSPSHESEANYGKLVMFSGDADFAAGAQGLLNKDSELGRGGFGTVYRTEIQDKRPIAIKKLNTTSLVKSQEEFEREIKKLGKIRHGNLVGLEGYYWTPSLQLLINEYIPKGSLYRHLHEEDESDGQLTWQQRFKIILGTAKGLAHLHQLNVIHYNMKSSNVLIDFSGEPKVGDFGLARLLPALDRYILSSKIQSALGYMAPEFACQTVKITEKCDVYGFGILILEVITGKRPVEYMEDDVVVLCDMVREALDEGRIEECIDKRLKGNYAVEEAIPVVKLGLICASQVPSNRPDMEEVTRILELIRCPAESQEELEGFSR</sequence>
<dbReference type="InterPro" id="IPR032675">
    <property type="entry name" value="LRR_dom_sf"/>
</dbReference>
<dbReference type="PANTHER" id="PTHR48053:SF22">
    <property type="entry name" value="MDIS1-INTERACTING RECEPTOR LIKE KINASE 2-LIKE"/>
    <property type="match status" value="1"/>
</dbReference>
<evidence type="ECO:0000256" key="9">
    <source>
        <dbReference type="ARBA" id="ARBA00022840"/>
    </source>
</evidence>
<dbReference type="GO" id="GO:0006952">
    <property type="term" value="P:defense response"/>
    <property type="evidence" value="ECO:0007669"/>
    <property type="project" value="UniProtKB-ARBA"/>
</dbReference>
<dbReference type="InterPro" id="IPR013210">
    <property type="entry name" value="LRR_N_plant-typ"/>
</dbReference>
<dbReference type="InterPro" id="IPR017441">
    <property type="entry name" value="Protein_kinase_ATP_BS"/>
</dbReference>
<dbReference type="GO" id="GO:0005524">
    <property type="term" value="F:ATP binding"/>
    <property type="evidence" value="ECO:0007669"/>
    <property type="project" value="UniProtKB-UniRule"/>
</dbReference>
<evidence type="ECO:0000256" key="1">
    <source>
        <dbReference type="ARBA" id="ARBA00004251"/>
    </source>
</evidence>
<evidence type="ECO:0000256" key="3">
    <source>
        <dbReference type="ARBA" id="ARBA00022475"/>
    </source>
</evidence>
<dbReference type="SMART" id="SM00369">
    <property type="entry name" value="LRR_TYP"/>
    <property type="match status" value="6"/>
</dbReference>
<dbReference type="FunFam" id="1.10.510.10:FF:000267">
    <property type="entry name" value="probable LRR receptor-like serine/threonine-protein kinase IRK"/>
    <property type="match status" value="1"/>
</dbReference>
<dbReference type="InterPro" id="IPR011009">
    <property type="entry name" value="Kinase-like_dom_sf"/>
</dbReference>
<keyword evidence="6" id="KW-0732">Signal</keyword>
<evidence type="ECO:0000256" key="8">
    <source>
        <dbReference type="ARBA" id="ARBA00022741"/>
    </source>
</evidence>
<keyword evidence="8 14" id="KW-0547">Nucleotide-binding</keyword>
<evidence type="ECO:0000256" key="10">
    <source>
        <dbReference type="ARBA" id="ARBA00022989"/>
    </source>
</evidence>
<dbReference type="Proteomes" id="UP000653305">
    <property type="component" value="Unassembled WGS sequence"/>
</dbReference>
<name>A0A830BMP8_9LAMI</name>
<keyword evidence="11 15" id="KW-0472">Membrane</keyword>
<keyword evidence="5 15" id="KW-0812">Transmembrane</keyword>
<evidence type="ECO:0000256" key="12">
    <source>
        <dbReference type="ARBA" id="ARBA00023170"/>
    </source>
</evidence>
<evidence type="ECO:0000259" key="16">
    <source>
        <dbReference type="PROSITE" id="PS50011"/>
    </source>
</evidence>
<evidence type="ECO:0000313" key="18">
    <source>
        <dbReference type="Proteomes" id="UP000653305"/>
    </source>
</evidence>
<comment type="subcellular location">
    <subcellularLocation>
        <location evidence="1">Cell membrane</location>
        <topology evidence="1">Single-pass type I membrane protein</topology>
    </subcellularLocation>
</comment>